<dbReference type="InterPro" id="IPR000700">
    <property type="entry name" value="PAS-assoc_C"/>
</dbReference>
<dbReference type="PROSITE" id="PS50112">
    <property type="entry name" value="PAS"/>
    <property type="match status" value="2"/>
</dbReference>
<evidence type="ECO:0000256" key="3">
    <source>
        <dbReference type="ARBA" id="ARBA00022741"/>
    </source>
</evidence>
<dbReference type="CDD" id="cd00082">
    <property type="entry name" value="HisKA"/>
    <property type="match status" value="1"/>
</dbReference>
<keyword evidence="3" id="KW-0547">Nucleotide-binding</keyword>
<organism evidence="11">
    <name type="scientific">anaerobic digester metagenome</name>
    <dbReference type="NCBI Taxonomy" id="1263854"/>
    <lineage>
        <taxon>unclassified sequences</taxon>
        <taxon>metagenomes</taxon>
        <taxon>ecological metagenomes</taxon>
    </lineage>
</organism>
<dbReference type="PANTHER" id="PTHR43065">
    <property type="entry name" value="SENSOR HISTIDINE KINASE"/>
    <property type="match status" value="1"/>
</dbReference>
<feature type="domain" description="Histidine kinase" evidence="7">
    <location>
        <begin position="385"/>
        <end position="611"/>
    </location>
</feature>
<dbReference type="Gene3D" id="3.40.50.2300">
    <property type="match status" value="1"/>
</dbReference>
<accession>A0A485M6A9</accession>
<evidence type="ECO:0000259" key="8">
    <source>
        <dbReference type="PROSITE" id="PS50110"/>
    </source>
</evidence>
<feature type="domain" description="PAS" evidence="9">
    <location>
        <begin position="2"/>
        <end position="46"/>
    </location>
</feature>
<dbReference type="InterPro" id="IPR036097">
    <property type="entry name" value="HisK_dim/P_sf"/>
</dbReference>
<dbReference type="InterPro" id="IPR003661">
    <property type="entry name" value="HisK_dim/P_dom"/>
</dbReference>
<dbReference type="GO" id="GO:0006355">
    <property type="term" value="P:regulation of DNA-templated transcription"/>
    <property type="evidence" value="ECO:0007669"/>
    <property type="project" value="InterPro"/>
</dbReference>
<dbReference type="PANTHER" id="PTHR43065:SF42">
    <property type="entry name" value="TWO-COMPONENT SENSOR PPRA"/>
    <property type="match status" value="1"/>
</dbReference>
<dbReference type="SUPFAM" id="SSF55785">
    <property type="entry name" value="PYP-like sensor domain (PAS domain)"/>
    <property type="match status" value="3"/>
</dbReference>
<sequence>MTSEKYRNILQGMQEGYYETDLGGSFTYANESLCRIIEMSSEEILGLNYKSYTSKATAKRVFKAFHETYLTGIPRRLEYEIILASGKRKMIDNSASLLRDRKGNPVGFCGIVTDITRRKRLESQMRESRRRYEALFENANELIITTDSHGYIKRLNKKVEEVSGYTRKEMIGKSILMIAHPEDREIFIEFWKEILAGNTPRFELRVVAKGGETPYLLASGSVVRNGGKIVEIQYNAQVISDLKEAQRTILDLSNFLNSIIESSPNILICLDMGGKIQMANPVTSRIFRKPPSAMIGKGISYLSSDMQEFEDVIREVQKSRVPQFFHERALAGSSNQIFDISIYPLIDPVHGGAVFTAVDITEKKHMEIQLIHAQKMETIGELAGGVAHDFNNILTGISGNLAMLRYTTDRTKQLAYLDTLEKISDRARDLVRQMLVFTKRHEGRPENISICQVIDEVIDMASKSIPKNIRFSLGNMEKNAQVYMDHTQLTQVLLNLIVNAKDAIGDRQRGRIFIDVQIISVDKNLKRHYLLNDTGRYVKIEVADNGCGMSKEILPKIFDPFFSTKQKGTAKGTGLGLSITYNIIKNAGGGIQVQSEEGKGSQFSILLPVSKIRKKPAVVEGKTLSGRGSLKARILLVDDEDMLRDIGREMLEHLGHEVETAPDGNSCIDKLMTDSLGFDLIILDMIMPGLDGYHTLQEMLKNGIKTKVVISSGFSFEHERQEMLNNPLIVAKLNKPFNLNELSSVLGDILD</sequence>
<dbReference type="InterPro" id="IPR004358">
    <property type="entry name" value="Sig_transdc_His_kin-like_C"/>
</dbReference>
<feature type="domain" description="PAS" evidence="9">
    <location>
        <begin position="128"/>
        <end position="198"/>
    </location>
</feature>
<dbReference type="InterPro" id="IPR013655">
    <property type="entry name" value="PAS_fold_3"/>
</dbReference>
<dbReference type="PROSITE" id="PS50110">
    <property type="entry name" value="RESPONSE_REGULATORY"/>
    <property type="match status" value="1"/>
</dbReference>
<dbReference type="SUPFAM" id="SSF52172">
    <property type="entry name" value="CheY-like"/>
    <property type="match status" value="1"/>
</dbReference>
<dbReference type="AlphaFoldDB" id="A0A485M6A9"/>
<dbReference type="GO" id="GO:0000155">
    <property type="term" value="F:phosphorelay sensor kinase activity"/>
    <property type="evidence" value="ECO:0007669"/>
    <property type="project" value="InterPro"/>
</dbReference>
<evidence type="ECO:0000313" key="11">
    <source>
        <dbReference type="EMBL" id="VFU19079.1"/>
    </source>
</evidence>
<keyword evidence="2 11" id="KW-0808">Transferase</keyword>
<dbReference type="InterPro" id="IPR035965">
    <property type="entry name" value="PAS-like_dom_sf"/>
</dbReference>
<dbReference type="SMART" id="SM00387">
    <property type="entry name" value="HATPase_c"/>
    <property type="match status" value="1"/>
</dbReference>
<proteinExistence type="predicted"/>
<evidence type="ECO:0000259" key="9">
    <source>
        <dbReference type="PROSITE" id="PS50112"/>
    </source>
</evidence>
<dbReference type="InterPro" id="IPR036890">
    <property type="entry name" value="HATPase_C_sf"/>
</dbReference>
<keyword evidence="6" id="KW-0902">Two-component regulatory system</keyword>
<reference evidence="11" key="1">
    <citation type="submission" date="2019-03" db="EMBL/GenBank/DDBJ databases">
        <authorList>
            <person name="Hao L."/>
        </authorList>
    </citation>
    <scope>NUCLEOTIDE SEQUENCE</scope>
</reference>
<dbReference type="InterPro" id="IPR001610">
    <property type="entry name" value="PAC"/>
</dbReference>
<dbReference type="InterPro" id="IPR013767">
    <property type="entry name" value="PAS_fold"/>
</dbReference>
<keyword evidence="1" id="KW-0597">Phosphoprotein</keyword>
<evidence type="ECO:0000259" key="10">
    <source>
        <dbReference type="PROSITE" id="PS50113"/>
    </source>
</evidence>
<dbReference type="GO" id="GO:0005524">
    <property type="term" value="F:ATP binding"/>
    <property type="evidence" value="ECO:0007669"/>
    <property type="project" value="UniProtKB-KW"/>
</dbReference>
<dbReference type="InterPro" id="IPR000014">
    <property type="entry name" value="PAS"/>
</dbReference>
<gene>
    <name evidence="11" type="ORF">SCFA_960012</name>
</gene>
<dbReference type="Gene3D" id="3.30.450.20">
    <property type="entry name" value="PAS domain"/>
    <property type="match status" value="3"/>
</dbReference>
<dbReference type="InterPro" id="IPR001789">
    <property type="entry name" value="Sig_transdc_resp-reg_receiver"/>
</dbReference>
<feature type="domain" description="PAC" evidence="10">
    <location>
        <begin position="75"/>
        <end position="127"/>
    </location>
</feature>
<dbReference type="SMART" id="SM00448">
    <property type="entry name" value="REC"/>
    <property type="match status" value="1"/>
</dbReference>
<dbReference type="Pfam" id="PF08447">
    <property type="entry name" value="PAS_3"/>
    <property type="match status" value="1"/>
</dbReference>
<dbReference type="InterPro" id="IPR011006">
    <property type="entry name" value="CheY-like_superfamily"/>
</dbReference>
<dbReference type="InterPro" id="IPR013656">
    <property type="entry name" value="PAS_4"/>
</dbReference>
<feature type="domain" description="Response regulatory" evidence="8">
    <location>
        <begin position="633"/>
        <end position="750"/>
    </location>
</feature>
<dbReference type="Pfam" id="PF00989">
    <property type="entry name" value="PAS"/>
    <property type="match status" value="1"/>
</dbReference>
<dbReference type="Gene3D" id="1.10.287.130">
    <property type="match status" value="1"/>
</dbReference>
<keyword evidence="5" id="KW-0067">ATP-binding</keyword>
<name>A0A485M6A9_9ZZZZ</name>
<dbReference type="InterPro" id="IPR005467">
    <property type="entry name" value="His_kinase_dom"/>
</dbReference>
<dbReference type="Pfam" id="PF00512">
    <property type="entry name" value="HisKA"/>
    <property type="match status" value="1"/>
</dbReference>
<dbReference type="SMART" id="SM00388">
    <property type="entry name" value="HisKA"/>
    <property type="match status" value="1"/>
</dbReference>
<evidence type="ECO:0000256" key="6">
    <source>
        <dbReference type="ARBA" id="ARBA00023012"/>
    </source>
</evidence>
<dbReference type="PROSITE" id="PS50109">
    <property type="entry name" value="HIS_KIN"/>
    <property type="match status" value="1"/>
</dbReference>
<dbReference type="SMART" id="SM00086">
    <property type="entry name" value="PAC"/>
    <property type="match status" value="2"/>
</dbReference>
<dbReference type="PROSITE" id="PS50113">
    <property type="entry name" value="PAC"/>
    <property type="match status" value="1"/>
</dbReference>
<evidence type="ECO:0000256" key="5">
    <source>
        <dbReference type="ARBA" id="ARBA00022840"/>
    </source>
</evidence>
<evidence type="ECO:0000256" key="1">
    <source>
        <dbReference type="ARBA" id="ARBA00022553"/>
    </source>
</evidence>
<dbReference type="EMBL" id="CAADRM010000165">
    <property type="protein sequence ID" value="VFU19079.1"/>
    <property type="molecule type" value="Genomic_DNA"/>
</dbReference>
<evidence type="ECO:0000256" key="4">
    <source>
        <dbReference type="ARBA" id="ARBA00022777"/>
    </source>
</evidence>
<dbReference type="NCBIfam" id="TIGR00229">
    <property type="entry name" value="sensory_box"/>
    <property type="match status" value="2"/>
</dbReference>
<dbReference type="Gene3D" id="3.30.565.10">
    <property type="entry name" value="Histidine kinase-like ATPase, C-terminal domain"/>
    <property type="match status" value="1"/>
</dbReference>
<dbReference type="SUPFAM" id="SSF47384">
    <property type="entry name" value="Homodimeric domain of signal transducing histidine kinase"/>
    <property type="match status" value="1"/>
</dbReference>
<dbReference type="SUPFAM" id="SSF55874">
    <property type="entry name" value="ATPase domain of HSP90 chaperone/DNA topoisomerase II/histidine kinase"/>
    <property type="match status" value="1"/>
</dbReference>
<dbReference type="Pfam" id="PF08448">
    <property type="entry name" value="PAS_4"/>
    <property type="match status" value="1"/>
</dbReference>
<evidence type="ECO:0000259" key="7">
    <source>
        <dbReference type="PROSITE" id="PS50109"/>
    </source>
</evidence>
<dbReference type="InterPro" id="IPR003594">
    <property type="entry name" value="HATPase_dom"/>
</dbReference>
<dbReference type="PRINTS" id="PR00344">
    <property type="entry name" value="BCTRLSENSOR"/>
</dbReference>
<dbReference type="Pfam" id="PF02518">
    <property type="entry name" value="HATPase_c"/>
    <property type="match status" value="1"/>
</dbReference>
<dbReference type="CDD" id="cd00130">
    <property type="entry name" value="PAS"/>
    <property type="match status" value="2"/>
</dbReference>
<dbReference type="EC" id="2.7.13.3" evidence="11"/>
<dbReference type="Pfam" id="PF00072">
    <property type="entry name" value="Response_reg"/>
    <property type="match status" value="1"/>
</dbReference>
<keyword evidence="4 11" id="KW-0418">Kinase</keyword>
<protein>
    <submittedName>
        <fullName evidence="11">Histidine kinase</fullName>
        <ecNumber evidence="11">2.7.13.3</ecNumber>
    </submittedName>
</protein>
<dbReference type="SMART" id="SM00091">
    <property type="entry name" value="PAS"/>
    <property type="match status" value="3"/>
</dbReference>
<evidence type="ECO:0000256" key="2">
    <source>
        <dbReference type="ARBA" id="ARBA00022679"/>
    </source>
</evidence>